<reference evidence="3" key="2">
    <citation type="submission" date="2015-10" db="EMBL/GenBank/DDBJ databases">
        <title>Improved Draft Genome Sequence of Clostridium pasteurianum Strain ATCC 6013 (DSM 525) Using a Hybrid Next-Generation Sequencing Approach.</title>
        <authorList>
            <person name="Pyne M.E."/>
            <person name="Utturkar S.M."/>
            <person name="Brown S.D."/>
            <person name="Moo-Young M."/>
            <person name="Chung D.A."/>
            <person name="Chou P.C."/>
        </authorList>
    </citation>
    <scope>NUCLEOTIDE SEQUENCE</scope>
    <source>
        <strain evidence="3">ATCC 6013</strain>
    </source>
</reference>
<sequence length="1461" mass="170607">MSKINKIRFVNLNYNYNTMKIDDEKFYLDGENAMLNLRNGGGKSVLVQMIMAPFVNRRYRNTKDRAFESYFTSGVPTYILIEWKLDDGAGYLLTGMMVRKREAASDENSKERLDIINFIHEYREKNEYDINSIPIVEEKNERKIIKSFTNCKSLFEALKKDRQLKFNYYDMNNPVTTKNYFNKLEEYKINYREWETIIKQINIKESGLSELFTKSKDSNGLVKEWFLPAVENKLKVDEDRIDNYRQLLDSYIKQYRQNKANIDKKAKLELFNELSKDILTCCEEFIHTTEKREEIKNYIANVIAYLREKLEDKEKEEAALEQLIESLNDKIIELQYEEESIKVYKKQEEIDTLEADIIKQQELVSESECRKNSLIRKGNILECAKIHRQYQKISKELQENEIELAVFSKKNEDNAPHINNLGFTIRGILQKELEITKTQKLDKLQLNKNLEEEKESINNLLKINRNEINSLTERKGCLSAEVSSFDKLEESFNSRCGFNLFRNIEAYFDEERLLIIDKEISDEGNSIDKERKNISEKILQNEEKLKSKESEKLRNFAKSSAVKNKLSNKNSEFEKAEEEIERRKEIIKFIDFEEDKVFDYENIINAFDRKIEMLKEDEAKLKKLLDNLNSELIKLKTGKVLELSKDIEEKLREKDISIIYGMEWLKKNGYPLEKNEKLVKDNPFIPYSLIMDSKEIELFEKELLDIFTSSPISIINRRELETSTNIMNGDIAHLNGISFFISFNNKLLNESELLKLIDAKVKEAQAVQVKINEKSENIAFYEEKRNIIKYSALTLEVYEGLKKEISNLKVEASELREREIALEKSILSIKDEIKNYKERVQLLEKDIQKNIDKAKAFKELLEAYEKYKKNKISLARVLEGLSAIHNQIEKAESRISDIEKGIKECSSAINFYNIEEEKASKGLAEFNIYKSGILIEKDREDLISEYNALTKDITSSEKELKNKINKLNEEFNGIHSELILKADKYEVKEVEYTNETFDTQKEFELKDELQKENEKYNNLKDEHNKFDKAHGIAVSKLEDLKGKLKAKFNKEEPKTKSLLIDKNFKLEIEKLKLEIVETNSKKSDVNKVKAKIENNLTSLNEFNNLNVTDKVDVNIDLNELDSAVGKLKRDLNNVKAQENEREKNLTNLVVDTEIKDEFKQESLFKEPIQTLKSLIGKPREFKEQLNLVVNSYGLIMEKLMADIELIEKEEGKILESILEYIKDVHENIEKIDGNSSITIGTKRLKMLNISVSAWEENKELYKVRLKEYIERIREQSIKALEQNEDIEDIISNNININKLYDGVVGIGTVNIKLYKIEEDKQRQISWDEVSKNSGGEGFLSAFVILSSLLSYMRKDDSDIFSRKESGKVLIMDNPFAQTSSAHLLKPLIDIAKKSNTQLICFTGLGGDSIYNRFDNIYVLNLISSKLKSGVKYLKSEHAKGEEEKEEIIASRFKIEEQIKLF</sequence>
<dbReference type="KEGG" id="cpae:CPAST_c30550"/>
<feature type="coiled-coil region" evidence="1">
    <location>
        <begin position="764"/>
        <end position="853"/>
    </location>
</feature>
<dbReference type="RefSeq" id="WP_003445412.1">
    <property type="nucleotide sequence ID" value="NZ_ANZB01000007.1"/>
</dbReference>
<evidence type="ECO:0000313" key="4">
    <source>
        <dbReference type="Proteomes" id="UP000028042"/>
    </source>
</evidence>
<name>A0A0H3J598_CLOPA</name>
<dbReference type="eggNOG" id="COG1196">
    <property type="taxonomic scope" value="Bacteria"/>
</dbReference>
<evidence type="ECO:0000313" key="3">
    <source>
        <dbReference type="EMBL" id="KRU10883.1"/>
    </source>
</evidence>
<reference evidence="2 5" key="1">
    <citation type="journal article" date="2015" name="Genome Announc.">
        <title>Complete Genome Sequence of the Nitrogen-Fixing and Solvent-Producing Clostridium pasteurianum DSM 525.</title>
        <authorList>
            <person name="Poehlein A."/>
            <person name="Grosse-Honebrink A."/>
            <person name="Zhang Y."/>
            <person name="Minton N.P."/>
            <person name="Daniel R."/>
        </authorList>
    </citation>
    <scope>NUCLEOTIDE SEQUENCE [LARGE SCALE GENOMIC DNA]</scope>
    <source>
        <strain evidence="2">DSM 525</strain>
        <strain evidence="5">DSM 525 / ATCC 6013</strain>
    </source>
</reference>
<reference evidence="3 4" key="3">
    <citation type="journal article" name="Genome Announc.">
        <title>Improved Draft Genome Sequence of Clostridium pasteurianum Strain ATCC 6013 (DSM 525) Using a Hybrid Next-Generation Sequencing Approach.</title>
        <authorList>
            <person name="Pyne M.E."/>
            <person name="Utturkar S."/>
            <person name="Brown S.D."/>
            <person name="Moo-Young M."/>
            <person name="Chung D.A."/>
            <person name="Chou C.P."/>
        </authorList>
    </citation>
    <scope>NUCLEOTIDE SEQUENCE [LARGE SCALE GENOMIC DNA]</scope>
    <source>
        <strain evidence="3 4">ATCC 6013</strain>
    </source>
</reference>
<dbReference type="Proteomes" id="UP000028042">
    <property type="component" value="Unassembled WGS sequence"/>
</dbReference>
<dbReference type="KEGG" id="cpat:CLPA_c30550"/>
<dbReference type="GeneID" id="93075171"/>
<accession>A0A0H3J598</accession>
<feature type="coiled-coil region" evidence="1">
    <location>
        <begin position="443"/>
        <end position="474"/>
    </location>
</feature>
<protein>
    <recommendedName>
        <fullName evidence="6">Chromosome segregation ATPase</fullName>
    </recommendedName>
</protein>
<organism evidence="2 5">
    <name type="scientific">Clostridium pasteurianum DSM 525 = ATCC 6013</name>
    <dbReference type="NCBI Taxonomy" id="1262449"/>
    <lineage>
        <taxon>Bacteria</taxon>
        <taxon>Bacillati</taxon>
        <taxon>Bacillota</taxon>
        <taxon>Clostridia</taxon>
        <taxon>Eubacteriales</taxon>
        <taxon>Clostridiaceae</taxon>
        <taxon>Clostridium</taxon>
    </lineage>
</organism>
<feature type="coiled-coil region" evidence="1">
    <location>
        <begin position="1002"/>
        <end position="1029"/>
    </location>
</feature>
<feature type="coiled-coil region" evidence="1">
    <location>
        <begin position="531"/>
        <end position="634"/>
    </location>
</feature>
<gene>
    <name evidence="2" type="ORF">CLPA_c30550</name>
    <name evidence="3" type="ORF">CP6013_00130</name>
</gene>
<evidence type="ECO:0000313" key="5">
    <source>
        <dbReference type="Proteomes" id="UP000030905"/>
    </source>
</evidence>
<evidence type="ECO:0000256" key="1">
    <source>
        <dbReference type="SAM" id="Coils"/>
    </source>
</evidence>
<evidence type="ECO:0000313" key="2">
    <source>
        <dbReference type="EMBL" id="AJA53109.1"/>
    </source>
</evidence>
<feature type="coiled-coil region" evidence="1">
    <location>
        <begin position="939"/>
        <end position="977"/>
    </location>
</feature>
<dbReference type="Proteomes" id="UP000030905">
    <property type="component" value="Chromosome"/>
</dbReference>
<dbReference type="PATRIC" id="fig|1262449.3.peg.2319"/>
<dbReference type="SMR" id="A0A0H3J598"/>
<feature type="coiled-coil region" evidence="1">
    <location>
        <begin position="303"/>
        <end position="337"/>
    </location>
</feature>
<evidence type="ECO:0008006" key="6">
    <source>
        <dbReference type="Google" id="ProtNLM"/>
    </source>
</evidence>
<dbReference type="Gene3D" id="1.10.287.1490">
    <property type="match status" value="1"/>
</dbReference>
<keyword evidence="5" id="KW-1185">Reference proteome</keyword>
<dbReference type="EMBL" id="CP009268">
    <property type="protein sequence ID" value="AJA53109.1"/>
    <property type="molecule type" value="Genomic_DNA"/>
</dbReference>
<feature type="coiled-coil region" evidence="1">
    <location>
        <begin position="1251"/>
        <end position="1289"/>
    </location>
</feature>
<keyword evidence="1" id="KW-0175">Coiled coil</keyword>
<proteinExistence type="predicted"/>
<dbReference type="EMBL" id="JPGY02000001">
    <property type="protein sequence ID" value="KRU10883.1"/>
    <property type="molecule type" value="Genomic_DNA"/>
</dbReference>